<protein>
    <submittedName>
        <fullName evidence="1">Uncharacterized protein</fullName>
    </submittedName>
</protein>
<reference evidence="1" key="1">
    <citation type="journal article" date="2021" name="Proc. Natl. Acad. Sci. U.S.A.">
        <title>A Catalog of Tens of Thousands of Viruses from Human Metagenomes Reveals Hidden Associations with Chronic Diseases.</title>
        <authorList>
            <person name="Tisza M.J."/>
            <person name="Buck C.B."/>
        </authorList>
    </citation>
    <scope>NUCLEOTIDE SEQUENCE</scope>
    <source>
        <strain evidence="1">CtBM815</strain>
    </source>
</reference>
<name>A0A8S5RLA1_9VIRU</name>
<accession>A0A8S5RLA1</accession>
<sequence>MNRLITFYSCITFNFYIAMKCSFVKFRIILKVFYFIINGLYNIFDRRLILLGPNLTSICNNTLC</sequence>
<organism evidence="1">
    <name type="scientific">virus sp. ctBM815</name>
    <dbReference type="NCBI Taxonomy" id="2825806"/>
    <lineage>
        <taxon>Viruses</taxon>
    </lineage>
</organism>
<proteinExistence type="predicted"/>
<evidence type="ECO:0000313" key="1">
    <source>
        <dbReference type="EMBL" id="DAE31764.1"/>
    </source>
</evidence>
<dbReference type="EMBL" id="BK059109">
    <property type="protein sequence ID" value="DAE31764.1"/>
    <property type="molecule type" value="Genomic_DNA"/>
</dbReference>